<feature type="transmembrane region" description="Helical" evidence="5">
    <location>
        <begin position="339"/>
        <end position="358"/>
    </location>
</feature>
<keyword evidence="8" id="KW-1185">Reference proteome</keyword>
<comment type="subcellular location">
    <subcellularLocation>
        <location evidence="1">Membrane</location>
        <topology evidence="1">Multi-pass membrane protein</topology>
    </subcellularLocation>
</comment>
<feature type="transmembrane region" description="Helical" evidence="5">
    <location>
        <begin position="308"/>
        <end position="327"/>
    </location>
</feature>
<feature type="transmembrane region" description="Helical" evidence="5">
    <location>
        <begin position="185"/>
        <end position="209"/>
    </location>
</feature>
<evidence type="ECO:0000256" key="5">
    <source>
        <dbReference type="SAM" id="Phobius"/>
    </source>
</evidence>
<dbReference type="Proteomes" id="UP001341135">
    <property type="component" value="Chromosome"/>
</dbReference>
<name>A0ABM8IYH7_9CREN</name>
<feature type="transmembrane region" description="Helical" evidence="5">
    <location>
        <begin position="31"/>
        <end position="49"/>
    </location>
</feature>
<evidence type="ECO:0000256" key="1">
    <source>
        <dbReference type="ARBA" id="ARBA00004141"/>
    </source>
</evidence>
<dbReference type="RefSeq" id="WP_338248805.1">
    <property type="nucleotide sequence ID" value="NZ_AP028907.1"/>
</dbReference>
<feature type="domain" description="NADH:quinone oxidoreductase/Mrp antiporter transmembrane" evidence="6">
    <location>
        <begin position="111"/>
        <end position="328"/>
    </location>
</feature>
<protein>
    <recommendedName>
        <fullName evidence="6">NADH:quinone oxidoreductase/Mrp antiporter transmembrane domain-containing protein</fullName>
    </recommendedName>
</protein>
<feature type="transmembrane region" description="Helical" evidence="5">
    <location>
        <begin position="6"/>
        <end position="24"/>
    </location>
</feature>
<feature type="transmembrane region" description="Helical" evidence="5">
    <location>
        <begin position="412"/>
        <end position="432"/>
    </location>
</feature>
<keyword evidence="4 5" id="KW-0472">Membrane</keyword>
<dbReference type="PANTHER" id="PTHR22773">
    <property type="entry name" value="NADH DEHYDROGENASE"/>
    <property type="match status" value="1"/>
</dbReference>
<proteinExistence type="predicted"/>
<evidence type="ECO:0000259" key="6">
    <source>
        <dbReference type="Pfam" id="PF00361"/>
    </source>
</evidence>
<evidence type="ECO:0000256" key="2">
    <source>
        <dbReference type="ARBA" id="ARBA00022692"/>
    </source>
</evidence>
<feature type="transmembrane region" description="Helical" evidence="5">
    <location>
        <begin position="221"/>
        <end position="243"/>
    </location>
</feature>
<feature type="transmembrane region" description="Helical" evidence="5">
    <location>
        <begin position="145"/>
        <end position="165"/>
    </location>
</feature>
<gene>
    <name evidence="7" type="ORF">PABY_15210</name>
</gene>
<feature type="transmembrane region" description="Helical" evidence="5">
    <location>
        <begin position="94"/>
        <end position="110"/>
    </location>
</feature>
<evidence type="ECO:0000313" key="8">
    <source>
        <dbReference type="Proteomes" id="UP001341135"/>
    </source>
</evidence>
<feature type="transmembrane region" description="Helical" evidence="5">
    <location>
        <begin position="69"/>
        <end position="87"/>
    </location>
</feature>
<evidence type="ECO:0000256" key="4">
    <source>
        <dbReference type="ARBA" id="ARBA00023136"/>
    </source>
</evidence>
<accession>A0ABM8IYH7</accession>
<feature type="transmembrane region" description="Helical" evidence="5">
    <location>
        <begin position="364"/>
        <end position="391"/>
    </location>
</feature>
<dbReference type="GeneID" id="89289531"/>
<reference evidence="7 8" key="1">
    <citation type="submission" date="2023-09" db="EMBL/GenBank/DDBJ databases">
        <title>Pyrofollis japonicus gen. nov. sp. nov., a novel member of the family Pyrodictiaceae isolated from the Iheya North hydrothermal field.</title>
        <authorList>
            <person name="Miyazaki U."/>
            <person name="Sanari M."/>
            <person name="Tame A."/>
            <person name="Kitajima M."/>
            <person name="Okamoto A."/>
            <person name="Sawayama S."/>
            <person name="Miyazaki J."/>
            <person name="Takai K."/>
            <person name="Nakagawa S."/>
        </authorList>
    </citation>
    <scope>NUCLEOTIDE SEQUENCE [LARGE SCALE GENOMIC DNA]</scope>
    <source>
        <strain evidence="7 8">AV2</strain>
    </source>
</reference>
<dbReference type="InterPro" id="IPR001750">
    <property type="entry name" value="ND/Mrp_TM"/>
</dbReference>
<keyword evidence="2 5" id="KW-0812">Transmembrane</keyword>
<feature type="transmembrane region" description="Helical" evidence="5">
    <location>
        <begin position="282"/>
        <end position="302"/>
    </location>
</feature>
<keyword evidence="3 5" id="KW-1133">Transmembrane helix</keyword>
<evidence type="ECO:0000256" key="3">
    <source>
        <dbReference type="ARBA" id="ARBA00022989"/>
    </source>
</evidence>
<feature type="transmembrane region" description="Helical" evidence="5">
    <location>
        <begin position="249"/>
        <end position="270"/>
    </location>
</feature>
<sequence length="437" mass="44113">MEAPYQLVGGIGAVLAAAAMAAALPRRASQAVTLASISLMLLLVLKLPVGSVYSHQGLDVAHVVGGYKAAGVLLLAAELLVLLSLVGELDNRRAPLVILAAAGGLLVLYSESFITLVAGLETAAAALAALYSIGGSRAGEAAIKYFYSSMLGVAFIVLGAALLYGNGVRGFTDLGAVLGNGQHMALQPLLGLVFLVAGLALEVGLAPFYMWLPDVVQGAHILGVATALLLLDAPAMLALLRLIVEAGAAAGGVTAALLVLALASMLVGEFSALAQSDVRRMLGYSIVGGAGYKVLLAVALALSGMDGMTALAYLVTAGSMSAALVAASQRYTGTLGGKAAETVGLLSLAGLPPLYGFAAKLSMLVALVSAGYAWMAGVAALFFLVAAAYIARYIALSGPVARNGGGLQIAPLLVYSLLLLVLGVWPQIVQALEVASW</sequence>
<dbReference type="Pfam" id="PF00361">
    <property type="entry name" value="Proton_antipo_M"/>
    <property type="match status" value="1"/>
</dbReference>
<evidence type="ECO:0000313" key="7">
    <source>
        <dbReference type="EMBL" id="BES81954.1"/>
    </source>
</evidence>
<organism evidence="7 8">
    <name type="scientific">Pyrodictium abyssi</name>
    <dbReference type="NCBI Taxonomy" id="54256"/>
    <lineage>
        <taxon>Archaea</taxon>
        <taxon>Thermoproteota</taxon>
        <taxon>Thermoprotei</taxon>
        <taxon>Desulfurococcales</taxon>
        <taxon>Pyrodictiaceae</taxon>
        <taxon>Pyrodictium</taxon>
    </lineage>
</organism>
<dbReference type="EMBL" id="AP028907">
    <property type="protein sequence ID" value="BES81954.1"/>
    <property type="molecule type" value="Genomic_DNA"/>
</dbReference>